<evidence type="ECO:0000256" key="1">
    <source>
        <dbReference type="SAM" id="SignalP"/>
    </source>
</evidence>
<sequence>MRRVASPSSLGFLFFLMQILGLSIPFPLQMALPLQPAIAFHPTDPFSPSLPLIFPFPKTVNRHPFFSRSPAIYKNRCRSPASPTPVSEQQNRSK</sequence>
<dbReference type="EMBL" id="BPVZ01000061">
    <property type="protein sequence ID" value="GKV22957.1"/>
    <property type="molecule type" value="Genomic_DNA"/>
</dbReference>
<comment type="caution">
    <text evidence="2">The sequence shown here is derived from an EMBL/GenBank/DDBJ whole genome shotgun (WGS) entry which is preliminary data.</text>
</comment>
<gene>
    <name evidence="2" type="ORF">SLEP1_g32757</name>
</gene>
<evidence type="ECO:0000313" key="3">
    <source>
        <dbReference type="Proteomes" id="UP001054252"/>
    </source>
</evidence>
<dbReference type="Proteomes" id="UP001054252">
    <property type="component" value="Unassembled WGS sequence"/>
</dbReference>
<feature type="signal peptide" evidence="1">
    <location>
        <begin position="1"/>
        <end position="21"/>
    </location>
</feature>
<evidence type="ECO:0008006" key="4">
    <source>
        <dbReference type="Google" id="ProtNLM"/>
    </source>
</evidence>
<keyword evidence="1" id="KW-0732">Signal</keyword>
<feature type="chain" id="PRO_5043876356" description="Secreted protein" evidence="1">
    <location>
        <begin position="22"/>
        <end position="94"/>
    </location>
</feature>
<accession>A0AAV5KED8</accession>
<name>A0AAV5KED8_9ROSI</name>
<evidence type="ECO:0000313" key="2">
    <source>
        <dbReference type="EMBL" id="GKV22957.1"/>
    </source>
</evidence>
<reference evidence="2 3" key="1">
    <citation type="journal article" date="2021" name="Commun. Biol.">
        <title>The genome of Shorea leprosula (Dipterocarpaceae) highlights the ecological relevance of drought in aseasonal tropical rainforests.</title>
        <authorList>
            <person name="Ng K.K.S."/>
            <person name="Kobayashi M.J."/>
            <person name="Fawcett J.A."/>
            <person name="Hatakeyama M."/>
            <person name="Paape T."/>
            <person name="Ng C.H."/>
            <person name="Ang C.C."/>
            <person name="Tnah L.H."/>
            <person name="Lee C.T."/>
            <person name="Nishiyama T."/>
            <person name="Sese J."/>
            <person name="O'Brien M.J."/>
            <person name="Copetti D."/>
            <person name="Mohd Noor M.I."/>
            <person name="Ong R.C."/>
            <person name="Putra M."/>
            <person name="Sireger I.Z."/>
            <person name="Indrioko S."/>
            <person name="Kosugi Y."/>
            <person name="Izuno A."/>
            <person name="Isagi Y."/>
            <person name="Lee S.L."/>
            <person name="Shimizu K.K."/>
        </authorList>
    </citation>
    <scope>NUCLEOTIDE SEQUENCE [LARGE SCALE GENOMIC DNA]</scope>
    <source>
        <strain evidence="2">214</strain>
    </source>
</reference>
<protein>
    <recommendedName>
        <fullName evidence="4">Secreted protein</fullName>
    </recommendedName>
</protein>
<keyword evidence="3" id="KW-1185">Reference proteome</keyword>
<proteinExistence type="predicted"/>
<dbReference type="AlphaFoldDB" id="A0AAV5KED8"/>
<organism evidence="2 3">
    <name type="scientific">Rubroshorea leprosula</name>
    <dbReference type="NCBI Taxonomy" id="152421"/>
    <lineage>
        <taxon>Eukaryota</taxon>
        <taxon>Viridiplantae</taxon>
        <taxon>Streptophyta</taxon>
        <taxon>Embryophyta</taxon>
        <taxon>Tracheophyta</taxon>
        <taxon>Spermatophyta</taxon>
        <taxon>Magnoliopsida</taxon>
        <taxon>eudicotyledons</taxon>
        <taxon>Gunneridae</taxon>
        <taxon>Pentapetalae</taxon>
        <taxon>rosids</taxon>
        <taxon>malvids</taxon>
        <taxon>Malvales</taxon>
        <taxon>Dipterocarpaceae</taxon>
        <taxon>Rubroshorea</taxon>
    </lineage>
</organism>